<keyword evidence="6" id="KW-0963">Cytoplasm</keyword>
<sequence length="472" mass="52090">MKLWAGRFQKETDQKTNDFNSSISFDSRMAREDIEGSIAHAAMLGACGVIDKDEAGKICIGLEQILRDLESGALQIDPSAEDIHTFIEGELTQRLGDAGKRLHTARSRNDQVALDVRLYLRKQCDALSGQLRDLTQVLCKKAAGYAEAVMPGYTHLQRAQPITFGHHLMAYAEMFLRDLDRLRDARKRMNFCPLGSGALAGTTYPLDRGMTASLLGFDGPTHNSLDGVSDRDFCMELAAAVAITMVHLSRFSEEIILWCSWEFKFIELDDAFSTGSSIMPQKKNPDIAELVRGKAGRVIGGLTALLTMMKGLPLAYNKDMQEDKEAVFDAVDTLSMCLTAFVPMVETMKVLPENMRRAAARGFINATDCADYLVGKGLPFRDAYKVTGSLVAYCIEHGRTLEDLPLETYQAFHPLFGEDVYEAISLERCVNGRKVLGGPAPENVRAESERVLALLSACEEQPEAVPGGELWL</sequence>
<keyword evidence="10" id="KW-1185">Reference proteome</keyword>
<dbReference type="AlphaFoldDB" id="A0A328U8T2"/>
<protein>
    <recommendedName>
        <fullName evidence="2 6">Argininosuccinate lyase</fullName>
        <shortName evidence="6">ASAL</shortName>
        <ecNumber evidence="2 6">4.3.2.1</ecNumber>
    </recommendedName>
    <alternativeName>
        <fullName evidence="6">Arginosuccinase</fullName>
    </alternativeName>
</protein>
<organism evidence="9 10">
    <name type="scientific">Hydrogeniiclostridium mannosilyticum</name>
    <dbReference type="NCBI Taxonomy" id="2764322"/>
    <lineage>
        <taxon>Bacteria</taxon>
        <taxon>Bacillati</taxon>
        <taxon>Bacillota</taxon>
        <taxon>Clostridia</taxon>
        <taxon>Eubacteriales</taxon>
        <taxon>Acutalibacteraceae</taxon>
        <taxon>Hydrogeniiclostridium</taxon>
    </lineage>
</organism>
<dbReference type="GO" id="GO:0005829">
    <property type="term" value="C:cytosol"/>
    <property type="evidence" value="ECO:0007669"/>
    <property type="project" value="TreeGrafter"/>
</dbReference>
<dbReference type="InterPro" id="IPR022761">
    <property type="entry name" value="Fumarate_lyase_N"/>
</dbReference>
<dbReference type="PANTHER" id="PTHR43814:SF1">
    <property type="entry name" value="ARGININOSUCCINATE LYASE"/>
    <property type="match status" value="1"/>
</dbReference>
<dbReference type="NCBIfam" id="TIGR00838">
    <property type="entry name" value="argH"/>
    <property type="match status" value="1"/>
</dbReference>
<dbReference type="InterPro" id="IPR009049">
    <property type="entry name" value="Argininosuccinate_lyase"/>
</dbReference>
<evidence type="ECO:0000256" key="6">
    <source>
        <dbReference type="HAMAP-Rule" id="MF_00006"/>
    </source>
</evidence>
<keyword evidence="4 6" id="KW-0028">Amino-acid biosynthesis</keyword>
<name>A0A328U8T2_9FIRM</name>
<dbReference type="PRINTS" id="PR00149">
    <property type="entry name" value="FUMRATELYASE"/>
</dbReference>
<accession>A0A328U8T2</accession>
<dbReference type="InterPro" id="IPR008948">
    <property type="entry name" value="L-Aspartase-like"/>
</dbReference>
<dbReference type="UniPathway" id="UPA00068">
    <property type="reaction ID" value="UER00114"/>
</dbReference>
<feature type="domain" description="Fumarate lyase N-terminal" evidence="7">
    <location>
        <begin position="6"/>
        <end position="300"/>
    </location>
</feature>
<evidence type="ECO:0000313" key="10">
    <source>
        <dbReference type="Proteomes" id="UP000249377"/>
    </source>
</evidence>
<evidence type="ECO:0000256" key="4">
    <source>
        <dbReference type="ARBA" id="ARBA00022605"/>
    </source>
</evidence>
<comment type="caution">
    <text evidence="9">The sequence shown here is derived from an EMBL/GenBank/DDBJ whole genome shotgun (WGS) entry which is preliminary data.</text>
</comment>
<comment type="similarity">
    <text evidence="6">Belongs to the lyase 1 family. Argininosuccinate lyase subfamily.</text>
</comment>
<dbReference type="Pfam" id="PF14698">
    <property type="entry name" value="ASL_C2"/>
    <property type="match status" value="1"/>
</dbReference>
<dbReference type="GO" id="GO:0004056">
    <property type="term" value="F:argininosuccinate lyase activity"/>
    <property type="evidence" value="ECO:0007669"/>
    <property type="project" value="UniProtKB-UniRule"/>
</dbReference>
<comment type="catalytic activity">
    <reaction evidence="6">
        <text>2-(N(omega)-L-arginino)succinate = fumarate + L-arginine</text>
        <dbReference type="Rhea" id="RHEA:24020"/>
        <dbReference type="ChEBI" id="CHEBI:29806"/>
        <dbReference type="ChEBI" id="CHEBI:32682"/>
        <dbReference type="ChEBI" id="CHEBI:57472"/>
        <dbReference type="EC" id="4.3.2.1"/>
    </reaction>
</comment>
<dbReference type="RefSeq" id="WP_112333486.1">
    <property type="nucleotide sequence ID" value="NZ_QLYR01000011.1"/>
</dbReference>
<dbReference type="GO" id="GO:0042450">
    <property type="term" value="P:L-arginine biosynthetic process via ornithine"/>
    <property type="evidence" value="ECO:0007669"/>
    <property type="project" value="UniProtKB-UniRule"/>
</dbReference>
<evidence type="ECO:0000256" key="2">
    <source>
        <dbReference type="ARBA" id="ARBA00012338"/>
    </source>
</evidence>
<dbReference type="CDD" id="cd01359">
    <property type="entry name" value="Argininosuccinate_lyase"/>
    <property type="match status" value="1"/>
</dbReference>
<dbReference type="Proteomes" id="UP000249377">
    <property type="component" value="Unassembled WGS sequence"/>
</dbReference>
<dbReference type="SUPFAM" id="SSF48557">
    <property type="entry name" value="L-aspartase-like"/>
    <property type="match status" value="1"/>
</dbReference>
<dbReference type="Gene3D" id="1.10.40.30">
    <property type="entry name" value="Fumarase/aspartase (C-terminal domain)"/>
    <property type="match status" value="1"/>
</dbReference>
<dbReference type="EMBL" id="QLYR01000011">
    <property type="protein sequence ID" value="RAQ22575.1"/>
    <property type="molecule type" value="Genomic_DNA"/>
</dbReference>
<dbReference type="PROSITE" id="PS00163">
    <property type="entry name" value="FUMARATE_LYASES"/>
    <property type="match status" value="1"/>
</dbReference>
<gene>
    <name evidence="6 9" type="primary">argH</name>
    <name evidence="9" type="ORF">DPQ25_12355</name>
</gene>
<dbReference type="InterPro" id="IPR024083">
    <property type="entry name" value="Fumarase/histidase_N"/>
</dbReference>
<dbReference type="InterPro" id="IPR000362">
    <property type="entry name" value="Fumarate_lyase_fam"/>
</dbReference>
<reference evidence="9 10" key="1">
    <citation type="submission" date="2018-06" db="EMBL/GenBank/DDBJ databases">
        <title>Noncontiguous genome sequence of Ruminococcaceae bacterium ASD2818.</title>
        <authorList>
            <person name="Chaplin A.V."/>
            <person name="Sokolova S.R."/>
            <person name="Kochetkova T.O."/>
            <person name="Goltsov A.Y."/>
            <person name="Trofimov D.Y."/>
            <person name="Efimov B.A."/>
        </authorList>
    </citation>
    <scope>NUCLEOTIDE SEQUENCE [LARGE SCALE GENOMIC DNA]</scope>
    <source>
        <strain evidence="9 10">ASD2818</strain>
    </source>
</reference>
<dbReference type="Gene3D" id="1.10.275.10">
    <property type="entry name" value="Fumarase/aspartase (N-terminal domain)"/>
    <property type="match status" value="1"/>
</dbReference>
<evidence type="ECO:0000256" key="5">
    <source>
        <dbReference type="ARBA" id="ARBA00023239"/>
    </source>
</evidence>
<dbReference type="InterPro" id="IPR020557">
    <property type="entry name" value="Fumarate_lyase_CS"/>
</dbReference>
<evidence type="ECO:0000313" key="9">
    <source>
        <dbReference type="EMBL" id="RAQ22575.1"/>
    </source>
</evidence>
<comment type="subcellular location">
    <subcellularLocation>
        <location evidence="6">Cytoplasm</location>
    </subcellularLocation>
</comment>
<evidence type="ECO:0000256" key="1">
    <source>
        <dbReference type="ARBA" id="ARBA00004941"/>
    </source>
</evidence>
<proteinExistence type="inferred from homology"/>
<dbReference type="FunFam" id="1.20.200.10:FF:000015">
    <property type="entry name" value="argininosuccinate lyase isoform X2"/>
    <property type="match status" value="1"/>
</dbReference>
<keyword evidence="5 6" id="KW-0456">Lyase</keyword>
<dbReference type="Pfam" id="PF00206">
    <property type="entry name" value="Lyase_1"/>
    <property type="match status" value="1"/>
</dbReference>
<dbReference type="HAMAP" id="MF_00006">
    <property type="entry name" value="Arg_succ_lyase"/>
    <property type="match status" value="1"/>
</dbReference>
<keyword evidence="3 6" id="KW-0055">Arginine biosynthesis</keyword>
<dbReference type="EC" id="4.3.2.1" evidence="2 6"/>
<dbReference type="Gene3D" id="1.20.200.10">
    <property type="entry name" value="Fumarase/aspartase (Central domain)"/>
    <property type="match status" value="1"/>
</dbReference>
<comment type="pathway">
    <text evidence="1 6">Amino-acid biosynthesis; L-arginine biosynthesis; L-arginine from L-ornithine and carbamoyl phosphate: step 3/3.</text>
</comment>
<evidence type="ECO:0000259" key="7">
    <source>
        <dbReference type="Pfam" id="PF00206"/>
    </source>
</evidence>
<evidence type="ECO:0000256" key="3">
    <source>
        <dbReference type="ARBA" id="ARBA00022571"/>
    </source>
</evidence>
<dbReference type="FunFam" id="1.10.40.30:FF:000001">
    <property type="entry name" value="Argininosuccinate lyase"/>
    <property type="match status" value="1"/>
</dbReference>
<feature type="domain" description="Argininosuccinate lyase C-terminal" evidence="8">
    <location>
        <begin position="363"/>
        <end position="431"/>
    </location>
</feature>
<evidence type="ECO:0000259" key="8">
    <source>
        <dbReference type="Pfam" id="PF14698"/>
    </source>
</evidence>
<dbReference type="InterPro" id="IPR029419">
    <property type="entry name" value="Arg_succ_lyase_C"/>
</dbReference>
<dbReference type="PANTHER" id="PTHR43814">
    <property type="entry name" value="ARGININOSUCCINATE LYASE"/>
    <property type="match status" value="1"/>
</dbReference>
<dbReference type="PRINTS" id="PR00145">
    <property type="entry name" value="ARGSUCLYASE"/>
</dbReference>